<gene>
    <name evidence="1" type="ORF">BXT86_04905</name>
</gene>
<feature type="non-terminal residue" evidence="1">
    <location>
        <position position="427"/>
    </location>
</feature>
<reference evidence="2" key="1">
    <citation type="submission" date="2017-01" db="EMBL/GenBank/DDBJ databases">
        <title>Novel pathways for hydrocarbon cycling and metabolic interdependencies in hydrothermal sediment communities.</title>
        <authorList>
            <person name="Dombrowski N."/>
            <person name="Seitz K."/>
            <person name="Teske A."/>
            <person name="Baker B."/>
        </authorList>
    </citation>
    <scope>NUCLEOTIDE SEQUENCE [LARGE SCALE GENOMIC DNA]</scope>
</reference>
<dbReference type="SUPFAM" id="SSF49464">
    <property type="entry name" value="Carboxypeptidase regulatory domain-like"/>
    <property type="match status" value="1"/>
</dbReference>
<evidence type="ECO:0000313" key="1">
    <source>
        <dbReference type="EMBL" id="OPX17730.1"/>
    </source>
</evidence>
<accession>A0A1V4QEE9</accession>
<sequence>MKKFGLILLITPILVLGQEISIYGNHGMFKMQYAQPHNMGMFSFHMAPQERFESFDVQVGGQTTTDRRHYFSLTTGLSYAITDYFETRFHATPFLKWYEANDYPEERGDPYPPIGVKDLEIGAKGGYLFTIDEQTPMSYALGVDGYIRFGPGLSKEFFSNAWHNDSAFYADSFYGIAPHFPPYIPHDPDYGFTGLFDFRIGPFATHLNLGYLSTGLDKNPGYVLYSDMHQRPDYVTNAIGLELLPSEEIRILFEAYGMFDVDASQESLWVTPGLRFGARSVSFDLGCELGILNPDVNTEFWWKAFINFSAGADLVKKVEVHIPVAKISGKVVDSKTEDPIVATITFPGSDKEPIKTTPDGYYETTFSPGTYRLHFAAPNYRWKERGVVLKDGDQIVMDIKLNRKLVTKIIGKVYDIDTKEPLVAQIT</sequence>
<dbReference type="EMBL" id="MUKB01000085">
    <property type="protein sequence ID" value="OPX17730.1"/>
    <property type="molecule type" value="Genomic_DNA"/>
</dbReference>
<dbReference type="AlphaFoldDB" id="A0A1V4QEE9"/>
<dbReference type="Gene3D" id="2.60.40.1120">
    <property type="entry name" value="Carboxypeptidase-like, regulatory domain"/>
    <property type="match status" value="1"/>
</dbReference>
<name>A0A1V4QEE9_UNCW3</name>
<comment type="caution">
    <text evidence="1">The sequence shown here is derived from an EMBL/GenBank/DDBJ whole genome shotgun (WGS) entry which is preliminary data.</text>
</comment>
<proteinExistence type="predicted"/>
<dbReference type="InterPro" id="IPR008969">
    <property type="entry name" value="CarboxyPept-like_regulatory"/>
</dbReference>
<protein>
    <recommendedName>
        <fullName evidence="3">Carboxypeptidase regulatory-like domain-containing protein</fullName>
    </recommendedName>
</protein>
<evidence type="ECO:0000313" key="2">
    <source>
        <dbReference type="Proteomes" id="UP000191663"/>
    </source>
</evidence>
<evidence type="ECO:0008006" key="3">
    <source>
        <dbReference type="Google" id="ProtNLM"/>
    </source>
</evidence>
<organism evidence="1 2">
    <name type="scientific">candidate division WOR-3 bacterium 4484_100</name>
    <dbReference type="NCBI Taxonomy" id="1936077"/>
    <lineage>
        <taxon>Bacteria</taxon>
        <taxon>Bacteria division WOR-3</taxon>
    </lineage>
</organism>
<dbReference type="Proteomes" id="UP000191663">
    <property type="component" value="Unassembled WGS sequence"/>
</dbReference>